<organism evidence="2 3">
    <name type="scientific">Prauserella sediminis</name>
    <dbReference type="NCBI Taxonomy" id="577680"/>
    <lineage>
        <taxon>Bacteria</taxon>
        <taxon>Bacillati</taxon>
        <taxon>Actinomycetota</taxon>
        <taxon>Actinomycetes</taxon>
        <taxon>Pseudonocardiales</taxon>
        <taxon>Pseudonocardiaceae</taxon>
        <taxon>Prauserella</taxon>
        <taxon>Prauserella salsuginis group</taxon>
    </lineage>
</organism>
<evidence type="ECO:0000313" key="3">
    <source>
        <dbReference type="Proteomes" id="UP000564573"/>
    </source>
</evidence>
<dbReference type="AlphaFoldDB" id="A0A839XL15"/>
<keyword evidence="3" id="KW-1185">Reference proteome</keyword>
<dbReference type="Proteomes" id="UP000564573">
    <property type="component" value="Unassembled WGS sequence"/>
</dbReference>
<dbReference type="EMBL" id="JACIBS010000001">
    <property type="protein sequence ID" value="MBB3663287.1"/>
    <property type="molecule type" value="Genomic_DNA"/>
</dbReference>
<proteinExistence type="predicted"/>
<gene>
    <name evidence="2" type="ORF">FB384_002191</name>
</gene>
<evidence type="ECO:0000313" key="2">
    <source>
        <dbReference type="EMBL" id="MBB3663287.1"/>
    </source>
</evidence>
<dbReference type="RefSeq" id="WP_183782315.1">
    <property type="nucleotide sequence ID" value="NZ_JACIBS010000001.1"/>
</dbReference>
<accession>A0A839XL15</accession>
<evidence type="ECO:0000256" key="1">
    <source>
        <dbReference type="SAM" id="MobiDB-lite"/>
    </source>
</evidence>
<name>A0A839XL15_9PSEU</name>
<feature type="region of interest" description="Disordered" evidence="1">
    <location>
        <begin position="19"/>
        <end position="47"/>
    </location>
</feature>
<reference evidence="2 3" key="1">
    <citation type="submission" date="2020-08" db="EMBL/GenBank/DDBJ databases">
        <title>Sequencing the genomes of 1000 actinobacteria strains.</title>
        <authorList>
            <person name="Klenk H.-P."/>
        </authorList>
    </citation>
    <scope>NUCLEOTIDE SEQUENCE [LARGE SCALE GENOMIC DNA]</scope>
    <source>
        <strain evidence="2 3">DSM 45267</strain>
    </source>
</reference>
<comment type="caution">
    <text evidence="2">The sequence shown here is derived from an EMBL/GenBank/DDBJ whole genome shotgun (WGS) entry which is preliminary data.</text>
</comment>
<sequence length="197" mass="20182">MTVGVAGGILGCALLAGCGQPDSSARQADRPSGSPAASGDPATPGRDDELAAWVDEYCGAAADVVDAASRFPEIDASSPDRTSATSARLLTVMIGGFDTALERLRGLGETGVDGVERVRVSTVEAYGRVREQAVAAKRALDRRGADAVGAVRTTLDRVGTLDLLGDLDRVPELRDAGTRSGTCGQLTARGDARIAGR</sequence>
<protein>
    <submittedName>
        <fullName evidence="2">Uncharacterized protein</fullName>
    </submittedName>
</protein>